<dbReference type="HOGENOM" id="CLU_412919_0_0_1"/>
<evidence type="ECO:0000256" key="1">
    <source>
        <dbReference type="SAM" id="MobiDB-lite"/>
    </source>
</evidence>
<gene>
    <name evidence="2" type="ORF">DAPPUDRAFT_116333</name>
</gene>
<feature type="region of interest" description="Disordered" evidence="1">
    <location>
        <begin position="621"/>
        <end position="642"/>
    </location>
</feature>
<dbReference type="KEGG" id="dpx:DAPPUDRAFT_116333"/>
<dbReference type="OrthoDB" id="6348380at2759"/>
<dbReference type="Proteomes" id="UP000000305">
    <property type="component" value="Unassembled WGS sequence"/>
</dbReference>
<organism evidence="2 3">
    <name type="scientific">Daphnia pulex</name>
    <name type="common">Water flea</name>
    <dbReference type="NCBI Taxonomy" id="6669"/>
    <lineage>
        <taxon>Eukaryota</taxon>
        <taxon>Metazoa</taxon>
        <taxon>Ecdysozoa</taxon>
        <taxon>Arthropoda</taxon>
        <taxon>Crustacea</taxon>
        <taxon>Branchiopoda</taxon>
        <taxon>Diplostraca</taxon>
        <taxon>Cladocera</taxon>
        <taxon>Anomopoda</taxon>
        <taxon>Daphniidae</taxon>
        <taxon>Daphnia</taxon>
    </lineage>
</organism>
<proteinExistence type="predicted"/>
<protein>
    <submittedName>
        <fullName evidence="2">Uncharacterized protein</fullName>
    </submittedName>
</protein>
<reference evidence="2 3" key="1">
    <citation type="journal article" date="2011" name="Science">
        <title>The ecoresponsive genome of Daphnia pulex.</title>
        <authorList>
            <person name="Colbourne J.K."/>
            <person name="Pfrender M.E."/>
            <person name="Gilbert D."/>
            <person name="Thomas W.K."/>
            <person name="Tucker A."/>
            <person name="Oakley T.H."/>
            <person name="Tokishita S."/>
            <person name="Aerts A."/>
            <person name="Arnold G.J."/>
            <person name="Basu M.K."/>
            <person name="Bauer D.J."/>
            <person name="Caceres C.E."/>
            <person name="Carmel L."/>
            <person name="Casola C."/>
            <person name="Choi J.H."/>
            <person name="Detter J.C."/>
            <person name="Dong Q."/>
            <person name="Dusheyko S."/>
            <person name="Eads B.D."/>
            <person name="Frohlich T."/>
            <person name="Geiler-Samerotte K.A."/>
            <person name="Gerlach D."/>
            <person name="Hatcher P."/>
            <person name="Jogdeo S."/>
            <person name="Krijgsveld J."/>
            <person name="Kriventseva E.V."/>
            <person name="Kultz D."/>
            <person name="Laforsch C."/>
            <person name="Lindquist E."/>
            <person name="Lopez J."/>
            <person name="Manak J.R."/>
            <person name="Muller J."/>
            <person name="Pangilinan J."/>
            <person name="Patwardhan R.P."/>
            <person name="Pitluck S."/>
            <person name="Pritham E.J."/>
            <person name="Rechtsteiner A."/>
            <person name="Rho M."/>
            <person name="Rogozin I.B."/>
            <person name="Sakarya O."/>
            <person name="Salamov A."/>
            <person name="Schaack S."/>
            <person name="Shapiro H."/>
            <person name="Shiga Y."/>
            <person name="Skalitzky C."/>
            <person name="Smith Z."/>
            <person name="Souvorov A."/>
            <person name="Sung W."/>
            <person name="Tang Z."/>
            <person name="Tsuchiya D."/>
            <person name="Tu H."/>
            <person name="Vos H."/>
            <person name="Wang M."/>
            <person name="Wolf Y.I."/>
            <person name="Yamagata H."/>
            <person name="Yamada T."/>
            <person name="Ye Y."/>
            <person name="Shaw J.R."/>
            <person name="Andrews J."/>
            <person name="Crease T.J."/>
            <person name="Tang H."/>
            <person name="Lucas S.M."/>
            <person name="Robertson H.M."/>
            <person name="Bork P."/>
            <person name="Koonin E.V."/>
            <person name="Zdobnov E.M."/>
            <person name="Grigoriev I.V."/>
            <person name="Lynch M."/>
            <person name="Boore J.L."/>
        </authorList>
    </citation>
    <scope>NUCLEOTIDE SEQUENCE [LARGE SCALE GENOMIC DNA]</scope>
</reference>
<evidence type="ECO:0000313" key="3">
    <source>
        <dbReference type="Proteomes" id="UP000000305"/>
    </source>
</evidence>
<dbReference type="EMBL" id="GL732702">
    <property type="protein sequence ID" value="EFX66505.1"/>
    <property type="molecule type" value="Genomic_DNA"/>
</dbReference>
<accession>E9HP31</accession>
<name>E9HP31_DAPPU</name>
<evidence type="ECO:0000313" key="2">
    <source>
        <dbReference type="EMBL" id="EFX66505.1"/>
    </source>
</evidence>
<dbReference type="InParanoid" id="E9HP31"/>
<feature type="region of interest" description="Disordered" evidence="1">
    <location>
        <begin position="1"/>
        <end position="25"/>
    </location>
</feature>
<dbReference type="AlphaFoldDB" id="E9HP31"/>
<feature type="compositionally biased region" description="Polar residues" evidence="1">
    <location>
        <begin position="1"/>
        <end position="13"/>
    </location>
</feature>
<sequence length="665" mass="74828">MDFSQMIQGTRQFFQGHPGKPSDDIANSEPHLIETKCGLKKNEPYTYNPTSYSDVIKLNYPPVQSSHGTSSVPRYYSRPFCEQITYQQKVPSAYQVNESCARNSDPKSASYAKPNNSQIITHKPAIQYEEQNVWENNGYSKVCDPSSKIPLNQVPTISMATNLNTNFDTSVTYQAQQQQQVPYRTNEYFVPAPTYLHQDYASKAADFSQYSDIVVRQPFIQSTAIVPHGQGCNSTNVYQEQRSSSLPYPENAVTMNFRDQDRQQTFSKSFDAAPSLLRQTENSSVVVSREYVLNQQYTLPAGRTNQQHILPHGKQQWDSKIQCASVGHHVIRQNKECVRSAYPQEQHNVFENREITRPHQNPQQNYHSQELSKTTSKNCAFIPFYASAETETAFRPSTNSLSNQTTFVTGSSSVKTQSNIGSGFAGVSVIQHSMNNKAISVGFIKKNEERKSVISYTNQRDLGGERSTTVHVSSTKYSQFETVPIHAIVPQPKKQLTPLGCDSLRPDIPSNPTKLLNPVNAAVAAKTVNSSPLDVKQSPSKAMKPPKLKVKSFGNSVKLIPPSNAVSVDTALIQSDPIVSDEKWEEWKSSFDTEWNAFVEDLANSRNIKIIHRVTQPVPKRIKRREDIPKPSKNSVDFKPSKIEDFASDEDIPLSLRRKIKEEQC</sequence>
<keyword evidence="3" id="KW-1185">Reference proteome</keyword>